<accession>A0A150NPN3</accession>
<dbReference type="Proteomes" id="UP000277773">
    <property type="component" value="Unassembled WGS sequence"/>
</dbReference>
<evidence type="ECO:0000313" key="4">
    <source>
        <dbReference type="Proteomes" id="UP000277773"/>
    </source>
</evidence>
<evidence type="ECO:0000313" key="3">
    <source>
        <dbReference type="Proteomes" id="UP000271520"/>
    </source>
</evidence>
<dbReference type="EMBL" id="RJPW01000004">
    <property type="protein sequence ID" value="RSJ93144.1"/>
    <property type="molecule type" value="Genomic_DNA"/>
</dbReference>
<reference evidence="3 4" key="1">
    <citation type="submission" date="2018-11" db="EMBL/GenBank/DDBJ databases">
        <title>Species Designations Belie Phenotypic and Genotypic Heterogeneity in Oral Streptococci.</title>
        <authorList>
            <person name="Velsko I."/>
        </authorList>
    </citation>
    <scope>NUCLEOTIDE SEQUENCE [LARGE SCALE GENOMIC DNA]</scope>
    <source>
        <strain evidence="2 4">BCC08</strain>
        <strain evidence="1 3">BCC22</strain>
    </source>
</reference>
<dbReference type="AlphaFoldDB" id="A0A150NPN3"/>
<dbReference type="EMBL" id="RJPY01000022">
    <property type="protein sequence ID" value="RSJ93517.1"/>
    <property type="molecule type" value="Genomic_DNA"/>
</dbReference>
<protein>
    <submittedName>
        <fullName evidence="2">Uncharacterized protein</fullName>
    </submittedName>
</protein>
<evidence type="ECO:0000313" key="2">
    <source>
        <dbReference type="EMBL" id="RSJ93517.1"/>
    </source>
</evidence>
<sequence length="205" mass="24389">MKLYLKGNYETSIYQACMEFPWKMWLKERKGVQVGFSYARDDDFYFSVSLDKFSSNDERWGVTDFKIGDNPWNSFKYEYIILDFENSYESDGREKGDYLRIISTHLDILTVDKRAMYIMAIEVASAIDGQISEDDKETWLNIEQFKTKHADLLNLTYDEAVNISLEEIKAMKTIDEPLWEELDRKREEYIRIHGEVELDDDEEDE</sequence>
<comment type="caution">
    <text evidence="2">The sequence shown here is derived from an EMBL/GenBank/DDBJ whole genome shotgun (WGS) entry which is preliminary data.</text>
</comment>
<organism evidence="2 4">
    <name type="scientific">Streptococcus mitis</name>
    <dbReference type="NCBI Taxonomy" id="28037"/>
    <lineage>
        <taxon>Bacteria</taxon>
        <taxon>Bacillati</taxon>
        <taxon>Bacillota</taxon>
        <taxon>Bacilli</taxon>
        <taxon>Lactobacillales</taxon>
        <taxon>Streptococcaceae</taxon>
        <taxon>Streptococcus</taxon>
        <taxon>Streptococcus mitis group</taxon>
    </lineage>
</organism>
<name>A0A150NPN3_STRMT</name>
<dbReference type="RefSeq" id="WP_049493206.1">
    <property type="nucleotide sequence ID" value="NZ_CAMHZZ010000013.1"/>
</dbReference>
<gene>
    <name evidence="2" type="ORF">D8786_09895</name>
    <name evidence="1" type="ORF">D8788_03790</name>
</gene>
<proteinExistence type="predicted"/>
<evidence type="ECO:0000313" key="1">
    <source>
        <dbReference type="EMBL" id="RSJ93144.1"/>
    </source>
</evidence>
<dbReference type="Proteomes" id="UP000271520">
    <property type="component" value="Unassembled WGS sequence"/>
</dbReference>